<keyword evidence="1" id="KW-0131">Cell cycle</keyword>
<keyword evidence="1" id="KW-0132">Cell division</keyword>
<reference evidence="3 4" key="1">
    <citation type="submission" date="2018-08" db="EMBL/GenBank/DDBJ databases">
        <title>Genome sequence of Methylocystis hirsuta CSC1, a methanotroph able to accumulate PHAs.</title>
        <authorList>
            <person name="Bordel S."/>
            <person name="Rodriguez E."/>
            <person name="Gancedo J."/>
            <person name="Munoz R."/>
        </authorList>
    </citation>
    <scope>NUCLEOTIDE SEQUENCE [LARGE SCALE GENOMIC DNA]</scope>
    <source>
        <strain evidence="3 4">CSC1</strain>
    </source>
</reference>
<dbReference type="InterPro" id="IPR034706">
    <property type="entry name" value="CpoB"/>
</dbReference>
<dbReference type="Pfam" id="PF13174">
    <property type="entry name" value="TPR_6"/>
    <property type="match status" value="1"/>
</dbReference>
<comment type="function">
    <text evidence="1">Mediates coordination of peptidoglycan synthesis and outer membrane constriction during cell division.</text>
</comment>
<dbReference type="GO" id="GO:0043093">
    <property type="term" value="P:FtsZ-dependent cytokinesis"/>
    <property type="evidence" value="ECO:0007669"/>
    <property type="project" value="UniProtKB-UniRule"/>
</dbReference>
<dbReference type="AlphaFoldDB" id="A0A3M9XPW3"/>
<dbReference type="Gene3D" id="1.25.40.10">
    <property type="entry name" value="Tetratricopeptide repeat domain"/>
    <property type="match status" value="1"/>
</dbReference>
<feature type="chain" id="PRO_5018341884" description="Cell division coordinator CpoB" evidence="1">
    <location>
        <begin position="22"/>
        <end position="329"/>
    </location>
</feature>
<keyword evidence="4" id="KW-1185">Reference proteome</keyword>
<keyword evidence="1" id="KW-0732">Signal</keyword>
<dbReference type="SUPFAM" id="SSF48452">
    <property type="entry name" value="TPR-like"/>
    <property type="match status" value="1"/>
</dbReference>
<dbReference type="Proteomes" id="UP000268623">
    <property type="component" value="Unassembled WGS sequence"/>
</dbReference>
<evidence type="ECO:0000313" key="3">
    <source>
        <dbReference type="EMBL" id="RNJ50061.1"/>
    </source>
</evidence>
<feature type="region of interest" description="Disordered" evidence="2">
    <location>
        <begin position="96"/>
        <end position="175"/>
    </location>
</feature>
<sequence length="329" mass="34932" precursor="true">MFPRYALIFALPLFAAGAAQAFDVYGDPRPEGDLRHAQTYNVPPSDIYEGPEAGPGSDAAAAMRIDRLERELRRLTGQNEELQHRVQLLEEQLRAAKPEPRSEAAPNGPTAPPAIAQTAPATSANAGKRGDAFDPATQPTAPGAPRPLGTTTPSTPLESVARPTGSVTTAPVREAGQPLDIAHGRLVGDQPAPAEIAAAPPVAAPKEQYDEAVGALRAGKYEEAEKSLSTFLSKNGKSKLAAAATFNLGESFFLRGRHREAAERYLEISTKYGDSAQAPEALLRLGQSLSAMGAKEQACASYSEINVKFPKAATRIREAAQRESKKIQC</sequence>
<dbReference type="NCBIfam" id="TIGR02795">
    <property type="entry name" value="tol_pal_ybgF"/>
    <property type="match status" value="1"/>
</dbReference>
<dbReference type="OrthoDB" id="7185608at2"/>
<comment type="subcellular location">
    <subcellularLocation>
        <location evidence="1">Periplasm</location>
    </subcellularLocation>
</comment>
<dbReference type="RefSeq" id="WP_123176013.1">
    <property type="nucleotide sequence ID" value="NZ_QWDD01000001.1"/>
</dbReference>
<keyword evidence="1" id="KW-0574">Periplasm</keyword>
<evidence type="ECO:0000256" key="1">
    <source>
        <dbReference type="HAMAP-Rule" id="MF_02066"/>
    </source>
</evidence>
<dbReference type="InterPro" id="IPR011990">
    <property type="entry name" value="TPR-like_helical_dom_sf"/>
</dbReference>
<dbReference type="InterPro" id="IPR019734">
    <property type="entry name" value="TPR_rpt"/>
</dbReference>
<feature type="compositionally biased region" description="Low complexity" evidence="2">
    <location>
        <begin position="113"/>
        <end position="126"/>
    </location>
</feature>
<gene>
    <name evidence="3" type="primary">ybgF</name>
    <name evidence="1" type="synonym">cpoB</name>
    <name evidence="3" type="ORF">D1O30_11080</name>
</gene>
<dbReference type="GO" id="GO:0030288">
    <property type="term" value="C:outer membrane-bounded periplasmic space"/>
    <property type="evidence" value="ECO:0007669"/>
    <property type="project" value="UniProtKB-UniRule"/>
</dbReference>
<dbReference type="InterPro" id="IPR014162">
    <property type="entry name" value="CpoB_C"/>
</dbReference>
<evidence type="ECO:0000313" key="4">
    <source>
        <dbReference type="Proteomes" id="UP000268623"/>
    </source>
</evidence>
<evidence type="ECO:0000256" key="2">
    <source>
        <dbReference type="SAM" id="MobiDB-lite"/>
    </source>
</evidence>
<dbReference type="EMBL" id="QWDD01000001">
    <property type="protein sequence ID" value="RNJ50061.1"/>
    <property type="molecule type" value="Genomic_DNA"/>
</dbReference>
<dbReference type="Pfam" id="PF13432">
    <property type="entry name" value="TPR_16"/>
    <property type="match status" value="1"/>
</dbReference>
<feature type="signal peptide" evidence="1">
    <location>
        <begin position="1"/>
        <end position="21"/>
    </location>
</feature>
<protein>
    <recommendedName>
        <fullName evidence="1">Cell division coordinator CpoB</fullName>
    </recommendedName>
</protein>
<dbReference type="HAMAP" id="MF_02066">
    <property type="entry name" value="CpoB"/>
    <property type="match status" value="1"/>
</dbReference>
<organism evidence="3 4">
    <name type="scientific">Methylocystis hirsuta</name>
    <dbReference type="NCBI Taxonomy" id="369798"/>
    <lineage>
        <taxon>Bacteria</taxon>
        <taxon>Pseudomonadati</taxon>
        <taxon>Pseudomonadota</taxon>
        <taxon>Alphaproteobacteria</taxon>
        <taxon>Hyphomicrobiales</taxon>
        <taxon>Methylocystaceae</taxon>
        <taxon>Methylocystis</taxon>
    </lineage>
</organism>
<comment type="caution">
    <text evidence="3">The sequence shown here is derived from an EMBL/GenBank/DDBJ whole genome shotgun (WGS) entry which is preliminary data.</text>
</comment>
<proteinExistence type="inferred from homology"/>
<accession>A0A3M9XPW3</accession>
<comment type="similarity">
    <text evidence="1">Belongs to the CpoB family.</text>
</comment>
<name>A0A3M9XPW3_9HYPH</name>